<evidence type="ECO:0000313" key="2">
    <source>
        <dbReference type="EMBL" id="EOQ06925.1"/>
    </source>
</evidence>
<proteinExistence type="predicted"/>
<dbReference type="RefSeq" id="WP_016123375.1">
    <property type="nucleotide sequence ID" value="NZ_KB976835.1"/>
</dbReference>
<evidence type="ECO:0000256" key="1">
    <source>
        <dbReference type="SAM" id="SignalP"/>
    </source>
</evidence>
<reference evidence="2 3" key="1">
    <citation type="submission" date="2012-12" db="EMBL/GenBank/DDBJ databases">
        <title>The Genome Sequence of Bacillus cereus VD184.</title>
        <authorList>
            <consortium name="The Broad Institute Genome Sequencing Platform"/>
            <consortium name="The Broad Institute Genome Sequencing Center for Infectious Disease"/>
            <person name="Feldgarden M."/>
            <person name="Van der Auwera G.A."/>
            <person name="Mahillon J."/>
            <person name="Duprez V."/>
            <person name="Timmery S."/>
            <person name="Mattelet C."/>
            <person name="Dierick K."/>
            <person name="Sun M."/>
            <person name="Yu Z."/>
            <person name="Zhu L."/>
            <person name="Hu X."/>
            <person name="Shank E.B."/>
            <person name="Swiecicka I."/>
            <person name="Hansen B.M."/>
            <person name="Andrup L."/>
            <person name="Walker B."/>
            <person name="Young S.K."/>
            <person name="Zeng Q."/>
            <person name="Gargeya S."/>
            <person name="Fitzgerald M."/>
            <person name="Haas B."/>
            <person name="Abouelleil A."/>
            <person name="Alvarado L."/>
            <person name="Arachchi H.M."/>
            <person name="Berlin A.M."/>
            <person name="Chapman S.B."/>
            <person name="Dewar J."/>
            <person name="Goldberg J."/>
            <person name="Griggs A."/>
            <person name="Gujja S."/>
            <person name="Hansen M."/>
            <person name="Howarth C."/>
            <person name="Imamovic A."/>
            <person name="Larimer J."/>
            <person name="McCowan C."/>
            <person name="Murphy C."/>
            <person name="Neiman D."/>
            <person name="Pearson M."/>
            <person name="Priest M."/>
            <person name="Roberts A."/>
            <person name="Saif S."/>
            <person name="Shea T."/>
            <person name="Sisk P."/>
            <person name="Sykes S."/>
            <person name="Wortman J."/>
            <person name="Nusbaum C."/>
            <person name="Birren B."/>
        </authorList>
    </citation>
    <scope>NUCLEOTIDE SEQUENCE [LARGE SCALE GENOMIC DNA]</scope>
    <source>
        <strain evidence="2 3">VD184</strain>
    </source>
</reference>
<dbReference type="EMBL" id="AHFK01000065">
    <property type="protein sequence ID" value="EOQ06925.1"/>
    <property type="molecule type" value="Genomic_DNA"/>
</dbReference>
<dbReference type="Proteomes" id="UP000014028">
    <property type="component" value="Unassembled WGS sequence"/>
</dbReference>
<keyword evidence="1" id="KW-0732">Signal</keyword>
<feature type="signal peptide" evidence="1">
    <location>
        <begin position="1"/>
        <end position="19"/>
    </location>
</feature>
<accession>A0A9W5R4G1</accession>
<gene>
    <name evidence="2" type="ORF">IKC_00813</name>
</gene>
<sequence>MKKILAVISALAVSGVLLFSPVTDKEQKPTVAPKENIVMMSDPGVGW</sequence>
<name>A0A9W5R4G1_BACCE</name>
<evidence type="ECO:0000313" key="3">
    <source>
        <dbReference type="Proteomes" id="UP000014028"/>
    </source>
</evidence>
<feature type="chain" id="PRO_5040743152" description="Complement C1q protein" evidence="1">
    <location>
        <begin position="20"/>
        <end position="47"/>
    </location>
</feature>
<dbReference type="AlphaFoldDB" id="A0A9W5R4G1"/>
<evidence type="ECO:0008006" key="4">
    <source>
        <dbReference type="Google" id="ProtNLM"/>
    </source>
</evidence>
<protein>
    <recommendedName>
        <fullName evidence="4">Complement C1q protein</fullName>
    </recommendedName>
</protein>
<organism evidence="2 3">
    <name type="scientific">Bacillus cereus VD184</name>
    <dbReference type="NCBI Taxonomy" id="1053242"/>
    <lineage>
        <taxon>Bacteria</taxon>
        <taxon>Bacillati</taxon>
        <taxon>Bacillota</taxon>
        <taxon>Bacilli</taxon>
        <taxon>Bacillales</taxon>
        <taxon>Bacillaceae</taxon>
        <taxon>Bacillus</taxon>
        <taxon>Bacillus cereus group</taxon>
    </lineage>
</organism>
<comment type="caution">
    <text evidence="2">The sequence shown here is derived from an EMBL/GenBank/DDBJ whole genome shotgun (WGS) entry which is preliminary data.</text>
</comment>